<organism evidence="15">
    <name type="scientific">marine metagenome</name>
    <dbReference type="NCBI Taxonomy" id="408172"/>
    <lineage>
        <taxon>unclassified sequences</taxon>
        <taxon>metagenomes</taxon>
        <taxon>ecological metagenomes</taxon>
    </lineage>
</organism>
<dbReference type="PANTHER" id="PTHR43785">
    <property type="entry name" value="GAMMA-GLUTAMYLPUTRESCINE SYNTHETASE"/>
    <property type="match status" value="1"/>
</dbReference>
<evidence type="ECO:0000313" key="15">
    <source>
        <dbReference type="EMBL" id="SVB22545.1"/>
    </source>
</evidence>
<gene>
    <name evidence="15" type="ORF">METZ01_LOCUS175399</name>
</gene>
<evidence type="ECO:0000256" key="6">
    <source>
        <dbReference type="ARBA" id="ARBA00022490"/>
    </source>
</evidence>
<feature type="domain" description="GS catalytic" evidence="14">
    <location>
        <begin position="119"/>
        <end position="456"/>
    </location>
</feature>
<comment type="similarity">
    <text evidence="3">Belongs to the glutamine synthetase family.</text>
</comment>
<dbReference type="NCBIfam" id="TIGR00653">
    <property type="entry name" value="GlnA"/>
    <property type="match status" value="1"/>
</dbReference>
<dbReference type="InterPro" id="IPR004809">
    <property type="entry name" value="Gln_synth_I"/>
</dbReference>
<dbReference type="Pfam" id="PF00120">
    <property type="entry name" value="Gln-synt_C"/>
    <property type="match status" value="1"/>
</dbReference>
<dbReference type="GO" id="GO:0005524">
    <property type="term" value="F:ATP binding"/>
    <property type="evidence" value="ECO:0007669"/>
    <property type="project" value="UniProtKB-KW"/>
</dbReference>
<dbReference type="SUPFAM" id="SSF54368">
    <property type="entry name" value="Glutamine synthetase, N-terminal domain"/>
    <property type="match status" value="1"/>
</dbReference>
<evidence type="ECO:0000256" key="9">
    <source>
        <dbReference type="ARBA" id="ARBA00022741"/>
    </source>
</evidence>
<dbReference type="InterPro" id="IPR008147">
    <property type="entry name" value="Gln_synt_N"/>
</dbReference>
<keyword evidence="7" id="KW-0436">Ligase</keyword>
<dbReference type="GO" id="GO:0006542">
    <property type="term" value="P:glutamine biosynthetic process"/>
    <property type="evidence" value="ECO:0007669"/>
    <property type="project" value="InterPro"/>
</dbReference>
<evidence type="ECO:0000259" key="14">
    <source>
        <dbReference type="PROSITE" id="PS51987"/>
    </source>
</evidence>
<evidence type="ECO:0000256" key="11">
    <source>
        <dbReference type="ARBA" id="ARBA00022842"/>
    </source>
</evidence>
<dbReference type="GO" id="GO:0005737">
    <property type="term" value="C:cytoplasm"/>
    <property type="evidence" value="ECO:0007669"/>
    <property type="project" value="UniProtKB-SubCell"/>
</dbReference>
<keyword evidence="11" id="KW-0460">Magnesium</keyword>
<dbReference type="PANTHER" id="PTHR43785:SF12">
    <property type="entry name" value="TYPE-1 GLUTAMINE SYNTHETASE 2"/>
    <property type="match status" value="1"/>
</dbReference>
<evidence type="ECO:0000259" key="13">
    <source>
        <dbReference type="PROSITE" id="PS51986"/>
    </source>
</evidence>
<comment type="cofactor">
    <cofactor evidence="1">
        <name>Mg(2+)</name>
        <dbReference type="ChEBI" id="CHEBI:18420"/>
    </cofactor>
</comment>
<keyword evidence="9" id="KW-0547">Nucleotide-binding</keyword>
<sequence length="456" mass="51397">MLESMGSTSEDRRRDQQDYVLRTVEERGVRLIRLWFTDVLGRHKSVAISPAELEVVLDEGLQFDGSAIDGFSRIQESDVLARPDAATFELLPWADPEEPSGTIFCDITNLDGSPFEGDPRQVLRRNVERARAVGFDMFCAPEVEFFYFADADTSTAPVPLDRASYFDLTTTDVASDLRKQTLHMLEALSIPVEYSFHEDSPSQHEIDLQYTDALSMADSVMTLRLAVKKIAMDRGVYATFMPKPLNGVQGSGMHTHLSLFRNGQNAFHDPGDPDGLSEVARAFIAGLLHHAREITAVTNQLVNSYKRINEGYEAPRYVSWARNNRSALVRVPIPKPGKVESTRIEYRALDPSCNPYLAFSVMLAAGLRGVEEGLELPPEARVNLYDLSRREQRDLGVDGLPANLSEALDEMEASTLVRDALGDHIFEWFLVNKRTEWSEYQRQVTPFELETYLPNW</sequence>
<evidence type="ECO:0000256" key="5">
    <source>
        <dbReference type="ARBA" id="ARBA00021364"/>
    </source>
</evidence>
<dbReference type="Gene3D" id="3.30.590.10">
    <property type="entry name" value="Glutamine synthetase/guanido kinase, catalytic domain"/>
    <property type="match status" value="1"/>
</dbReference>
<protein>
    <recommendedName>
        <fullName evidence="5">Glutamine synthetase</fullName>
        <ecNumber evidence="4">6.3.1.2</ecNumber>
    </recommendedName>
    <alternativeName>
        <fullName evidence="12">Glutamate--ammonia ligase</fullName>
    </alternativeName>
</protein>
<feature type="domain" description="GS beta-grasp" evidence="13">
    <location>
        <begin position="27"/>
        <end position="112"/>
    </location>
</feature>
<comment type="subcellular location">
    <subcellularLocation>
        <location evidence="2">Cytoplasm</location>
    </subcellularLocation>
</comment>
<proteinExistence type="inferred from homology"/>
<name>A0A382C8W2_9ZZZZ</name>
<dbReference type="Gene3D" id="3.10.20.70">
    <property type="entry name" value="Glutamine synthetase, N-terminal domain"/>
    <property type="match status" value="1"/>
</dbReference>
<keyword evidence="8" id="KW-0479">Metal-binding</keyword>
<accession>A0A382C8W2</accession>
<dbReference type="PROSITE" id="PS51987">
    <property type="entry name" value="GS_CATALYTIC"/>
    <property type="match status" value="1"/>
</dbReference>
<keyword evidence="10" id="KW-0067">ATP-binding</keyword>
<dbReference type="InterPro" id="IPR014746">
    <property type="entry name" value="Gln_synth/guanido_kin_cat_dom"/>
</dbReference>
<evidence type="ECO:0000256" key="2">
    <source>
        <dbReference type="ARBA" id="ARBA00004496"/>
    </source>
</evidence>
<evidence type="ECO:0000256" key="12">
    <source>
        <dbReference type="ARBA" id="ARBA00030668"/>
    </source>
</evidence>
<keyword evidence="6" id="KW-0963">Cytoplasm</keyword>
<dbReference type="InterPro" id="IPR036651">
    <property type="entry name" value="Gln_synt_N_sf"/>
</dbReference>
<dbReference type="GO" id="GO:0004356">
    <property type="term" value="F:glutamine synthetase activity"/>
    <property type="evidence" value="ECO:0007669"/>
    <property type="project" value="UniProtKB-EC"/>
</dbReference>
<dbReference type="SMART" id="SM01230">
    <property type="entry name" value="Gln-synt_C"/>
    <property type="match status" value="1"/>
</dbReference>
<dbReference type="AlphaFoldDB" id="A0A382C8W2"/>
<dbReference type="EMBL" id="UINC01033367">
    <property type="protein sequence ID" value="SVB22545.1"/>
    <property type="molecule type" value="Genomic_DNA"/>
</dbReference>
<evidence type="ECO:0000256" key="1">
    <source>
        <dbReference type="ARBA" id="ARBA00001946"/>
    </source>
</evidence>
<dbReference type="InterPro" id="IPR008146">
    <property type="entry name" value="Gln_synth_cat_dom"/>
</dbReference>
<evidence type="ECO:0000256" key="8">
    <source>
        <dbReference type="ARBA" id="ARBA00022723"/>
    </source>
</evidence>
<evidence type="ECO:0000256" key="4">
    <source>
        <dbReference type="ARBA" id="ARBA00012937"/>
    </source>
</evidence>
<evidence type="ECO:0000256" key="10">
    <source>
        <dbReference type="ARBA" id="ARBA00022840"/>
    </source>
</evidence>
<evidence type="ECO:0000256" key="7">
    <source>
        <dbReference type="ARBA" id="ARBA00022598"/>
    </source>
</evidence>
<dbReference type="Pfam" id="PF03951">
    <property type="entry name" value="Gln-synt_N"/>
    <property type="match status" value="1"/>
</dbReference>
<reference evidence="15" key="1">
    <citation type="submission" date="2018-05" db="EMBL/GenBank/DDBJ databases">
        <authorList>
            <person name="Lanie J.A."/>
            <person name="Ng W.-L."/>
            <person name="Kazmierczak K.M."/>
            <person name="Andrzejewski T.M."/>
            <person name="Davidsen T.M."/>
            <person name="Wayne K.J."/>
            <person name="Tettelin H."/>
            <person name="Glass J.I."/>
            <person name="Rusch D."/>
            <person name="Podicherti R."/>
            <person name="Tsui H.-C.T."/>
            <person name="Winkler M.E."/>
        </authorList>
    </citation>
    <scope>NUCLEOTIDE SEQUENCE</scope>
</reference>
<dbReference type="GO" id="GO:0046872">
    <property type="term" value="F:metal ion binding"/>
    <property type="evidence" value="ECO:0007669"/>
    <property type="project" value="UniProtKB-KW"/>
</dbReference>
<dbReference type="SUPFAM" id="SSF55931">
    <property type="entry name" value="Glutamine synthetase/guanido kinase"/>
    <property type="match status" value="1"/>
</dbReference>
<evidence type="ECO:0000256" key="3">
    <source>
        <dbReference type="ARBA" id="ARBA00009897"/>
    </source>
</evidence>
<dbReference type="PROSITE" id="PS51986">
    <property type="entry name" value="GS_BETA_GRASP"/>
    <property type="match status" value="1"/>
</dbReference>
<dbReference type="FunFam" id="3.30.590.10:FF:000003">
    <property type="entry name" value="Glutamine synthetase 2"/>
    <property type="match status" value="1"/>
</dbReference>
<dbReference type="EC" id="6.3.1.2" evidence="4"/>